<dbReference type="Pfam" id="PF00328">
    <property type="entry name" value="His_Phos_2"/>
    <property type="match status" value="1"/>
</dbReference>
<comment type="similarity">
    <text evidence="2">Belongs to the histidine acid phosphatase family. MINPP1 subfamily.</text>
</comment>
<dbReference type="GO" id="GO:0003993">
    <property type="term" value="F:acid phosphatase activity"/>
    <property type="evidence" value="ECO:0007669"/>
    <property type="project" value="TreeGrafter"/>
</dbReference>
<name>A0A210Q9X1_MIZYE</name>
<dbReference type="FunFam" id="3.40.50.1240:FF:000014">
    <property type="entry name" value="Multiple inositol polyphosphate phosphatase 1"/>
    <property type="match status" value="1"/>
</dbReference>
<feature type="disulfide bond" evidence="16">
    <location>
        <begin position="69"/>
        <end position="400"/>
    </location>
</feature>
<comment type="catalytic activity">
    <reaction evidence="15">
        <text>(2R)-2,3-bisphosphoglycerate + H2O = (2R)-2-phosphoglycerate + phosphate</text>
        <dbReference type="Rhea" id="RHEA:27381"/>
        <dbReference type="ChEBI" id="CHEBI:15377"/>
        <dbReference type="ChEBI" id="CHEBI:43474"/>
        <dbReference type="ChEBI" id="CHEBI:58248"/>
        <dbReference type="ChEBI" id="CHEBI:58289"/>
        <dbReference type="EC" id="3.1.3.80"/>
    </reaction>
    <physiologicalReaction direction="left-to-right" evidence="15">
        <dbReference type="Rhea" id="RHEA:27382"/>
    </physiologicalReaction>
</comment>
<evidence type="ECO:0000256" key="14">
    <source>
        <dbReference type="ARBA" id="ARBA00043691"/>
    </source>
</evidence>
<reference evidence="18 19" key="1">
    <citation type="journal article" date="2017" name="Nat. Ecol. Evol.">
        <title>Scallop genome provides insights into evolution of bilaterian karyotype and development.</title>
        <authorList>
            <person name="Wang S."/>
            <person name="Zhang J."/>
            <person name="Jiao W."/>
            <person name="Li J."/>
            <person name="Xun X."/>
            <person name="Sun Y."/>
            <person name="Guo X."/>
            <person name="Huan P."/>
            <person name="Dong B."/>
            <person name="Zhang L."/>
            <person name="Hu X."/>
            <person name="Sun X."/>
            <person name="Wang J."/>
            <person name="Zhao C."/>
            <person name="Wang Y."/>
            <person name="Wang D."/>
            <person name="Huang X."/>
            <person name="Wang R."/>
            <person name="Lv J."/>
            <person name="Li Y."/>
            <person name="Zhang Z."/>
            <person name="Liu B."/>
            <person name="Lu W."/>
            <person name="Hui Y."/>
            <person name="Liang J."/>
            <person name="Zhou Z."/>
            <person name="Hou R."/>
            <person name="Li X."/>
            <person name="Liu Y."/>
            <person name="Li H."/>
            <person name="Ning X."/>
            <person name="Lin Y."/>
            <person name="Zhao L."/>
            <person name="Xing Q."/>
            <person name="Dou J."/>
            <person name="Li Y."/>
            <person name="Mao J."/>
            <person name="Guo H."/>
            <person name="Dou H."/>
            <person name="Li T."/>
            <person name="Mu C."/>
            <person name="Jiang W."/>
            <person name="Fu Q."/>
            <person name="Fu X."/>
            <person name="Miao Y."/>
            <person name="Liu J."/>
            <person name="Yu Q."/>
            <person name="Li R."/>
            <person name="Liao H."/>
            <person name="Li X."/>
            <person name="Kong Y."/>
            <person name="Jiang Z."/>
            <person name="Chourrout D."/>
            <person name="Li R."/>
            <person name="Bao Z."/>
        </authorList>
    </citation>
    <scope>NUCLEOTIDE SEQUENCE [LARGE SCALE GENOMIC DNA]</scope>
    <source>
        <strain evidence="18 19">PY_sf001</strain>
    </source>
</reference>
<comment type="caution">
    <text evidence="18">The sequence shown here is derived from an EMBL/GenBank/DDBJ whole genome shotgun (WGS) entry which is preliminary data.</text>
</comment>
<evidence type="ECO:0000256" key="5">
    <source>
        <dbReference type="ARBA" id="ARBA00018097"/>
    </source>
</evidence>
<dbReference type="GO" id="GO:0005886">
    <property type="term" value="C:plasma membrane"/>
    <property type="evidence" value="ECO:0007669"/>
    <property type="project" value="UniProtKB-SubCell"/>
</dbReference>
<dbReference type="STRING" id="6573.A0A210Q9X1"/>
<evidence type="ECO:0000256" key="10">
    <source>
        <dbReference type="ARBA" id="ARBA00023180"/>
    </source>
</evidence>
<keyword evidence="7 17" id="KW-0732">Signal</keyword>
<evidence type="ECO:0000256" key="12">
    <source>
        <dbReference type="ARBA" id="ARBA00043668"/>
    </source>
</evidence>
<organism evidence="18 19">
    <name type="scientific">Mizuhopecten yessoensis</name>
    <name type="common">Japanese scallop</name>
    <name type="synonym">Patinopecten yessoensis</name>
    <dbReference type="NCBI Taxonomy" id="6573"/>
    <lineage>
        <taxon>Eukaryota</taxon>
        <taxon>Metazoa</taxon>
        <taxon>Spiralia</taxon>
        <taxon>Lophotrochozoa</taxon>
        <taxon>Mollusca</taxon>
        <taxon>Bivalvia</taxon>
        <taxon>Autobranchia</taxon>
        <taxon>Pteriomorphia</taxon>
        <taxon>Pectinida</taxon>
        <taxon>Pectinoidea</taxon>
        <taxon>Pectinidae</taxon>
        <taxon>Mizuhopecten</taxon>
    </lineage>
</organism>
<dbReference type="Gene3D" id="3.40.50.1240">
    <property type="entry name" value="Phosphoglycerate mutase-like"/>
    <property type="match status" value="1"/>
</dbReference>
<accession>A0A210Q9X1</accession>
<keyword evidence="8" id="KW-0378">Hydrolase</keyword>
<dbReference type="EC" id="3.1.3.62" evidence="4"/>
<keyword evidence="16" id="KW-1015">Disulfide bond</keyword>
<evidence type="ECO:0000256" key="13">
    <source>
        <dbReference type="ARBA" id="ARBA00043671"/>
    </source>
</evidence>
<dbReference type="InterPro" id="IPR000560">
    <property type="entry name" value="His_Pase_clade-2"/>
</dbReference>
<feature type="disulfide bond" evidence="16">
    <location>
        <begin position="268"/>
        <end position="281"/>
    </location>
</feature>
<proteinExistence type="inferred from homology"/>
<dbReference type="PIRSF" id="PIRSF000894">
    <property type="entry name" value="Acid_phosphatase"/>
    <property type="match status" value="1"/>
</dbReference>
<evidence type="ECO:0000256" key="17">
    <source>
        <dbReference type="SAM" id="SignalP"/>
    </source>
</evidence>
<comment type="catalytic activity">
    <reaction evidence="13">
        <text>1D-myo-inositol 1,2,4,5,6-pentakisphosphate + H2O = 1D-myo-inositol 1,2,5,6-tetrakisphosphate + phosphate</text>
        <dbReference type="Rhea" id="RHEA:77115"/>
        <dbReference type="ChEBI" id="CHEBI:15377"/>
        <dbReference type="ChEBI" id="CHEBI:43474"/>
        <dbReference type="ChEBI" id="CHEBI:57798"/>
        <dbReference type="ChEBI" id="CHEBI:195535"/>
        <dbReference type="EC" id="3.1.3.62"/>
    </reaction>
    <physiologicalReaction direction="left-to-right" evidence="13">
        <dbReference type="Rhea" id="RHEA:77116"/>
    </physiologicalReaction>
</comment>
<evidence type="ECO:0000256" key="4">
    <source>
        <dbReference type="ARBA" id="ARBA00013040"/>
    </source>
</evidence>
<evidence type="ECO:0000256" key="16">
    <source>
        <dbReference type="PIRSR" id="PIRSR000894-2"/>
    </source>
</evidence>
<evidence type="ECO:0000313" key="19">
    <source>
        <dbReference type="Proteomes" id="UP000242188"/>
    </source>
</evidence>
<evidence type="ECO:0000256" key="3">
    <source>
        <dbReference type="ARBA" id="ARBA00012976"/>
    </source>
</evidence>
<dbReference type="EC" id="3.1.3.80" evidence="3"/>
<dbReference type="Proteomes" id="UP000242188">
    <property type="component" value="Unassembled WGS sequence"/>
</dbReference>
<dbReference type="CDD" id="cd07061">
    <property type="entry name" value="HP_HAP_like"/>
    <property type="match status" value="1"/>
</dbReference>
<dbReference type="GO" id="GO:0034417">
    <property type="term" value="F:bisphosphoglycerate 3-phosphatase activity"/>
    <property type="evidence" value="ECO:0007669"/>
    <property type="project" value="UniProtKB-EC"/>
</dbReference>
<evidence type="ECO:0000256" key="9">
    <source>
        <dbReference type="ARBA" id="ARBA00023136"/>
    </source>
</evidence>
<dbReference type="OrthoDB" id="6509975at2759"/>
<protein>
    <recommendedName>
        <fullName evidence="5">Multiple inositol polyphosphate phosphatase 1</fullName>
        <ecNumber evidence="4">3.1.3.62</ecNumber>
        <ecNumber evidence="3">3.1.3.80</ecNumber>
    </recommendedName>
    <alternativeName>
        <fullName evidence="11">2,3-bisphosphoglycerate 3-phosphatase</fullName>
    </alternativeName>
</protein>
<evidence type="ECO:0000256" key="7">
    <source>
        <dbReference type="ARBA" id="ARBA00022729"/>
    </source>
</evidence>
<dbReference type="SUPFAM" id="SSF53254">
    <property type="entry name" value="Phosphoglycerate mutase-like"/>
    <property type="match status" value="1"/>
</dbReference>
<evidence type="ECO:0000256" key="15">
    <source>
        <dbReference type="ARBA" id="ARBA00043832"/>
    </source>
</evidence>
<keyword evidence="9" id="KW-0472">Membrane</keyword>
<feature type="signal peptide" evidence="17">
    <location>
        <begin position="1"/>
        <end position="23"/>
    </location>
</feature>
<evidence type="ECO:0000256" key="2">
    <source>
        <dbReference type="ARBA" id="ARBA00008422"/>
    </source>
</evidence>
<keyword evidence="10" id="KW-0325">Glycoprotein</keyword>
<dbReference type="InterPro" id="IPR029033">
    <property type="entry name" value="His_PPase_superfam"/>
</dbReference>
<evidence type="ECO:0000256" key="11">
    <source>
        <dbReference type="ARBA" id="ARBA00031642"/>
    </source>
</evidence>
<gene>
    <name evidence="18" type="ORF">KP79_PYT06275</name>
</gene>
<dbReference type="PANTHER" id="PTHR20963:SF8">
    <property type="entry name" value="MULTIPLE INOSITOL POLYPHOSPHATE PHOSPHATASE 1"/>
    <property type="match status" value="1"/>
</dbReference>
<evidence type="ECO:0000313" key="18">
    <source>
        <dbReference type="EMBL" id="OWF45489.1"/>
    </source>
</evidence>
<dbReference type="AlphaFoldDB" id="A0A210Q9X1"/>
<keyword evidence="19" id="KW-1185">Reference proteome</keyword>
<evidence type="ECO:0000256" key="1">
    <source>
        <dbReference type="ARBA" id="ARBA00004236"/>
    </source>
</evidence>
<evidence type="ECO:0000256" key="8">
    <source>
        <dbReference type="ARBA" id="ARBA00022801"/>
    </source>
</evidence>
<comment type="catalytic activity">
    <reaction evidence="12">
        <text>1D-myo-inositol 1,2,5,6-tetrakisphosphate + H2O = 1D-myo-inositol 1,2,6-trisphosphate + phosphate</text>
        <dbReference type="Rhea" id="RHEA:77119"/>
        <dbReference type="ChEBI" id="CHEBI:15377"/>
        <dbReference type="ChEBI" id="CHEBI:43474"/>
        <dbReference type="ChEBI" id="CHEBI:195535"/>
        <dbReference type="ChEBI" id="CHEBI:195537"/>
        <dbReference type="EC" id="3.1.3.62"/>
    </reaction>
    <physiologicalReaction direction="left-to-right" evidence="12">
        <dbReference type="Rhea" id="RHEA:77120"/>
    </physiologicalReaction>
</comment>
<evidence type="ECO:0000256" key="6">
    <source>
        <dbReference type="ARBA" id="ARBA00022475"/>
    </source>
</evidence>
<sequence length="475" mass="54860">MSSALYHVLLICTILNIDTRAYGDVRFLNKCIFSTKTPYFWIKSNDEVVTEDSEAICNGPDKTKLTKSCVSFHINSLIRHGIRYPGLKWIKHMDEVQQKLTKAIIRPSSQSGFIEKWANPFPNEKEHALAPSGKSELFELGKRFGQRFKMLLEVETEKVQYFVSSKERTFDSRRAFHDGLISIFSTDVIGDSYKVPIIDDNILRFHSGCKKYLDQIENNDTALGEYFKFKNGPEMNSVVNDVKKRIVDDVDVIGTISGDDVQTIHQICAFELSFFGKSDWCQFFEKEDMEVIDYLNDLKHYWQKAYGYKLSSDMSCPLVRHIFQKMDDAVNDFEDGEDFTVGLFRFAHAETLLPLYAALGLYKDSEPLMASNFERHTNRLFRSSKIVPFAANIAFVLYECDINSDNEEEEDDSDDEDEESIYVKLYVNEEAITIPACGEVLCRYTDVREYYSQLIDKCNFGQICEVDKIKDHDEL</sequence>
<comment type="subcellular location">
    <subcellularLocation>
        <location evidence="1">Cell membrane</location>
    </subcellularLocation>
</comment>
<dbReference type="GO" id="GO:0052745">
    <property type="term" value="F:inositol phosphate phosphatase activity"/>
    <property type="evidence" value="ECO:0007669"/>
    <property type="project" value="TreeGrafter"/>
</dbReference>
<feature type="chain" id="PRO_5013097921" description="Multiple inositol polyphosphate phosphatase 1" evidence="17">
    <location>
        <begin position="24"/>
        <end position="475"/>
    </location>
</feature>
<comment type="catalytic activity">
    <reaction evidence="14">
        <text>1D-myo-inositol hexakisphosphate + H2O = 1D-myo-inositol 1,2,4,5,6-pentakisphosphate + phosphate</text>
        <dbReference type="Rhea" id="RHEA:16989"/>
        <dbReference type="ChEBI" id="CHEBI:15377"/>
        <dbReference type="ChEBI" id="CHEBI:43474"/>
        <dbReference type="ChEBI" id="CHEBI:57798"/>
        <dbReference type="ChEBI" id="CHEBI:58130"/>
        <dbReference type="EC" id="3.1.3.62"/>
    </reaction>
    <physiologicalReaction direction="left-to-right" evidence="14">
        <dbReference type="Rhea" id="RHEA:16990"/>
    </physiologicalReaction>
</comment>
<dbReference type="PANTHER" id="PTHR20963">
    <property type="entry name" value="MULTIPLE INOSITOL POLYPHOSPHATE PHOSPHATASE-RELATED"/>
    <property type="match status" value="1"/>
</dbReference>
<keyword evidence="6" id="KW-1003">Cell membrane</keyword>
<dbReference type="InterPro" id="IPR016274">
    <property type="entry name" value="Histidine_acid_Pase_euk"/>
</dbReference>
<dbReference type="EMBL" id="NEDP02004497">
    <property type="protein sequence ID" value="OWF45489.1"/>
    <property type="molecule type" value="Genomic_DNA"/>
</dbReference>